<dbReference type="Proteomes" id="UP000061569">
    <property type="component" value="Chromosome"/>
</dbReference>
<proteinExistence type="predicted"/>
<accession>A0A0S2DPC1</accession>
<dbReference type="STRING" id="69.GLE_5178"/>
<evidence type="ECO:0000313" key="1">
    <source>
        <dbReference type="EMBL" id="ALN60519.1"/>
    </source>
</evidence>
<reference evidence="1 2" key="1">
    <citation type="submission" date="2015-11" db="EMBL/GenBank/DDBJ databases">
        <title>Genome sequences of Lysobacter enzymogenes strain C3 and Lysobacter antibioticus ATCC 29479.</title>
        <authorList>
            <person name="Kobayashi D.Y."/>
        </authorList>
    </citation>
    <scope>NUCLEOTIDE SEQUENCE [LARGE SCALE GENOMIC DNA]</scope>
    <source>
        <strain evidence="1 2">C3</strain>
    </source>
</reference>
<organism evidence="1 2">
    <name type="scientific">Lysobacter enzymogenes</name>
    <dbReference type="NCBI Taxonomy" id="69"/>
    <lineage>
        <taxon>Bacteria</taxon>
        <taxon>Pseudomonadati</taxon>
        <taxon>Pseudomonadota</taxon>
        <taxon>Gammaproteobacteria</taxon>
        <taxon>Lysobacterales</taxon>
        <taxon>Lysobacteraceae</taxon>
        <taxon>Lysobacter</taxon>
    </lineage>
</organism>
<gene>
    <name evidence="1" type="ORF">GLE_5178</name>
</gene>
<name>A0A0S2DPC1_LYSEN</name>
<dbReference type="KEGG" id="lez:GLE_5178"/>
<sequence length="46" mass="5000">MTRLHSTPSPRKSDLPDPIVAAAGFSTHKMKSFSFSCSAKMCLNSK</sequence>
<dbReference type="EMBL" id="CP013140">
    <property type="protein sequence ID" value="ALN60519.1"/>
    <property type="molecule type" value="Genomic_DNA"/>
</dbReference>
<dbReference type="AlphaFoldDB" id="A0A0S2DPC1"/>
<evidence type="ECO:0000313" key="2">
    <source>
        <dbReference type="Proteomes" id="UP000061569"/>
    </source>
</evidence>
<protein>
    <submittedName>
        <fullName evidence="1">Uncharacterized protein</fullName>
    </submittedName>
</protein>